<feature type="transmembrane region" description="Helical" evidence="1">
    <location>
        <begin position="12"/>
        <end position="28"/>
    </location>
</feature>
<dbReference type="AlphaFoldDB" id="A0A1C7LZZ8"/>
<keyword evidence="3" id="KW-1185">Reference proteome</keyword>
<keyword evidence="1" id="KW-1133">Transmembrane helix</keyword>
<gene>
    <name evidence="2" type="ORF">A0H81_09840</name>
</gene>
<reference evidence="2 3" key="1">
    <citation type="submission" date="2016-03" db="EMBL/GenBank/DDBJ databases">
        <title>Whole genome sequencing of Grifola frondosa 9006-11.</title>
        <authorList>
            <person name="Min B."/>
            <person name="Park H."/>
            <person name="Kim J.-G."/>
            <person name="Cho H."/>
            <person name="Oh Y.-L."/>
            <person name="Kong W.-S."/>
            <person name="Choi I.-G."/>
        </authorList>
    </citation>
    <scope>NUCLEOTIDE SEQUENCE [LARGE SCALE GENOMIC DNA]</scope>
    <source>
        <strain evidence="2 3">9006-11</strain>
    </source>
</reference>
<name>A0A1C7LZZ8_GRIFR</name>
<proteinExistence type="predicted"/>
<keyword evidence="1" id="KW-0472">Membrane</keyword>
<organism evidence="2 3">
    <name type="scientific">Grifola frondosa</name>
    <name type="common">Maitake</name>
    <name type="synonym">Polyporus frondosus</name>
    <dbReference type="NCBI Taxonomy" id="5627"/>
    <lineage>
        <taxon>Eukaryota</taxon>
        <taxon>Fungi</taxon>
        <taxon>Dikarya</taxon>
        <taxon>Basidiomycota</taxon>
        <taxon>Agaricomycotina</taxon>
        <taxon>Agaricomycetes</taxon>
        <taxon>Polyporales</taxon>
        <taxon>Grifolaceae</taxon>
        <taxon>Grifola</taxon>
    </lineage>
</organism>
<keyword evidence="1" id="KW-0812">Transmembrane</keyword>
<dbReference type="EMBL" id="LUGG01000014">
    <property type="protein sequence ID" value="OBZ70038.1"/>
    <property type="molecule type" value="Genomic_DNA"/>
</dbReference>
<evidence type="ECO:0000256" key="1">
    <source>
        <dbReference type="SAM" id="Phobius"/>
    </source>
</evidence>
<sequence length="71" mass="8081">MAEELLTEGNIEGFFFSMTGFIILYYLLSETSFLPCRVVSCRYPRGPSVEWDRISSDCEGKHARTSPRIIG</sequence>
<accession>A0A1C7LZZ8</accession>
<dbReference type="Proteomes" id="UP000092993">
    <property type="component" value="Unassembled WGS sequence"/>
</dbReference>
<evidence type="ECO:0000313" key="2">
    <source>
        <dbReference type="EMBL" id="OBZ70038.1"/>
    </source>
</evidence>
<protein>
    <submittedName>
        <fullName evidence="2">Uncharacterized protein</fullName>
    </submittedName>
</protein>
<evidence type="ECO:0000313" key="3">
    <source>
        <dbReference type="Proteomes" id="UP000092993"/>
    </source>
</evidence>
<comment type="caution">
    <text evidence="2">The sequence shown here is derived from an EMBL/GenBank/DDBJ whole genome shotgun (WGS) entry which is preliminary data.</text>
</comment>